<protein>
    <submittedName>
        <fullName evidence="1">Uncharacterized protein</fullName>
    </submittedName>
</protein>
<name>A0A5H2PGK9_RALSL</name>
<sequence>MKPKKTPNQIRQEFWERRIEFLNEAVADPEIVEKASQAVARSIVMAGKNLGVEIDLERALVDEVRGRAADKALEGKKKLRKNQKKATAATIEYSAEQKARWRDIAREPDLARHTKIGKARLIAKREKLPDSAIHTIRRTID</sequence>
<evidence type="ECO:0000313" key="1">
    <source>
        <dbReference type="EMBL" id="AYB55682.1"/>
    </source>
</evidence>
<organism evidence="1">
    <name type="scientific">Ralstonia solanacearum</name>
    <name type="common">Pseudomonas solanacearum</name>
    <dbReference type="NCBI Taxonomy" id="305"/>
    <lineage>
        <taxon>Bacteria</taxon>
        <taxon>Pseudomonadati</taxon>
        <taxon>Pseudomonadota</taxon>
        <taxon>Betaproteobacteria</taxon>
        <taxon>Burkholderiales</taxon>
        <taxon>Burkholderiaceae</taxon>
        <taxon>Ralstonia</taxon>
        <taxon>Ralstonia solanacearum species complex</taxon>
    </lineage>
</organism>
<reference evidence="1" key="1">
    <citation type="submission" date="2018-01" db="EMBL/GenBank/DDBJ databases">
        <title>Complete Genome Sequence of three strains from Ralstonia solanacearum ecotype Moko sequevar IIA-53 from Brazil.</title>
        <authorList>
            <person name="Silva J.R."/>
            <person name="Albuquerque G.M.R."/>
            <person name="Pais A.K.L."/>
            <person name="Silva A.M.F."/>
            <person name="Boiteux M.E.N.F."/>
            <person name="Souza E.B."/>
            <person name="Mariano R.L.R."/>
        </authorList>
    </citation>
    <scope>NUCLEOTIDE SEQUENCE [LARGE SCALE GENOMIC DNA]</scope>
    <source>
        <strain evidence="1">SFC</strain>
    </source>
</reference>
<proteinExistence type="predicted"/>
<dbReference type="AlphaFoldDB" id="A0A5H2PGK9"/>
<accession>A0A5H2PGK9</accession>
<dbReference type="RefSeq" id="WP_042567685.1">
    <property type="nucleotide sequence ID" value="NZ_CDLZ01000001.1"/>
</dbReference>
<dbReference type="EMBL" id="CP026092">
    <property type="protein sequence ID" value="AYB55682.1"/>
    <property type="molecule type" value="Genomic_DNA"/>
</dbReference>
<gene>
    <name evidence="1" type="ORF">C2L97_06270</name>
</gene>